<dbReference type="RefSeq" id="WP_117329253.1">
    <property type="nucleotide sequence ID" value="NZ_QUWK01000002.1"/>
</dbReference>
<dbReference type="AlphaFoldDB" id="A0A372MJD4"/>
<dbReference type="EMBL" id="QUWK01000002">
    <property type="protein sequence ID" value="RFU95854.1"/>
    <property type="molecule type" value="Genomic_DNA"/>
</dbReference>
<dbReference type="SMART" id="SM00014">
    <property type="entry name" value="acidPPc"/>
    <property type="match status" value="1"/>
</dbReference>
<reference evidence="3 4" key="2">
    <citation type="submission" date="2018-09" db="EMBL/GenBank/DDBJ databases">
        <title>Genome of Sphaerochaeta halotolerans strain 4-11.</title>
        <authorList>
            <person name="Nazina T.N."/>
            <person name="Sokolova D.S."/>
        </authorList>
    </citation>
    <scope>NUCLEOTIDE SEQUENCE [LARGE SCALE GENOMIC DNA]</scope>
    <source>
        <strain evidence="3 4">4-11</strain>
    </source>
</reference>
<dbReference type="PANTHER" id="PTHR14969:SF13">
    <property type="entry name" value="AT30094P"/>
    <property type="match status" value="1"/>
</dbReference>
<proteinExistence type="predicted"/>
<feature type="domain" description="Phosphatidic acid phosphatase type 2/haloperoxidase" evidence="2">
    <location>
        <begin position="61"/>
        <end position="180"/>
    </location>
</feature>
<dbReference type="PANTHER" id="PTHR14969">
    <property type="entry name" value="SPHINGOSINE-1-PHOSPHATE PHOSPHOHYDROLASE"/>
    <property type="match status" value="1"/>
</dbReference>
<evidence type="ECO:0000256" key="1">
    <source>
        <dbReference type="SAM" id="SignalP"/>
    </source>
</evidence>
<keyword evidence="4" id="KW-1185">Reference proteome</keyword>
<gene>
    <name evidence="3" type="ORF">DYP60_02290</name>
</gene>
<dbReference type="CDD" id="cd01610">
    <property type="entry name" value="PAP2_like"/>
    <property type="match status" value="1"/>
</dbReference>
<dbReference type="SUPFAM" id="SSF48317">
    <property type="entry name" value="Acid phosphatase/Vanadium-dependent haloperoxidase"/>
    <property type="match status" value="1"/>
</dbReference>
<reference evidence="4" key="1">
    <citation type="submission" date="2018-08" db="EMBL/GenBank/DDBJ databases">
        <authorList>
            <person name="Grouzdev D.S."/>
            <person name="Krutkina M.S."/>
        </authorList>
    </citation>
    <scope>NUCLEOTIDE SEQUENCE [LARGE SCALE GENOMIC DNA]</scope>
    <source>
        <strain evidence="4">4-11</strain>
    </source>
</reference>
<feature type="chain" id="PRO_5016606074" evidence="1">
    <location>
        <begin position="23"/>
        <end position="207"/>
    </location>
</feature>
<organism evidence="3 4">
    <name type="scientific">Sphaerochaeta halotolerans</name>
    <dbReference type="NCBI Taxonomy" id="2293840"/>
    <lineage>
        <taxon>Bacteria</taxon>
        <taxon>Pseudomonadati</taxon>
        <taxon>Spirochaetota</taxon>
        <taxon>Spirochaetia</taxon>
        <taxon>Spirochaetales</taxon>
        <taxon>Sphaerochaetaceae</taxon>
        <taxon>Sphaerochaeta</taxon>
    </lineage>
</organism>
<dbReference type="InterPro" id="IPR000326">
    <property type="entry name" value="PAP2/HPO"/>
</dbReference>
<evidence type="ECO:0000313" key="4">
    <source>
        <dbReference type="Proteomes" id="UP000264002"/>
    </source>
</evidence>
<feature type="signal peptide" evidence="1">
    <location>
        <begin position="1"/>
        <end position="22"/>
    </location>
</feature>
<sequence>MGKKCILVLTLLFSLSASGLYALQFPYDENLSKVSDVTLAMTMATPGLLVFEAPVSDYLTFGGSYGITMATAYFGVRTPLKAIIDRPRPYVGEPLSPVDTSEDYDSFPSGHALMAFASAAYTQTVTSLWYPESEVMKATSIAAWSLATATAVLRVASGNHYPTDVLAGAAIGGALGFLGPYLTNKLFPQDDSVQILAGPMVGIGVTF</sequence>
<evidence type="ECO:0000313" key="3">
    <source>
        <dbReference type="EMBL" id="RFU95854.1"/>
    </source>
</evidence>
<accession>A0A372MJD4</accession>
<dbReference type="Proteomes" id="UP000264002">
    <property type="component" value="Unassembled WGS sequence"/>
</dbReference>
<dbReference type="Pfam" id="PF01569">
    <property type="entry name" value="PAP2"/>
    <property type="match status" value="1"/>
</dbReference>
<comment type="caution">
    <text evidence="3">The sequence shown here is derived from an EMBL/GenBank/DDBJ whole genome shotgun (WGS) entry which is preliminary data.</text>
</comment>
<keyword evidence="1" id="KW-0732">Signal</keyword>
<name>A0A372MJD4_9SPIR</name>
<protein>
    <submittedName>
        <fullName evidence="3">PAP2 family protein</fullName>
    </submittedName>
</protein>
<evidence type="ECO:0000259" key="2">
    <source>
        <dbReference type="SMART" id="SM00014"/>
    </source>
</evidence>
<dbReference type="Gene3D" id="1.20.144.10">
    <property type="entry name" value="Phosphatidic acid phosphatase type 2/haloperoxidase"/>
    <property type="match status" value="1"/>
</dbReference>
<dbReference type="InterPro" id="IPR036938">
    <property type="entry name" value="PAP2/HPO_sf"/>
</dbReference>